<sequence length="347" mass="37977">MATIAPPETAFDLWQPLAGKHDNVDNHFDEDVKPMRLATGVRDIDSAFDGGFDYGVVHCITSQPDHGIKELVQGLICSCICSSPRATAKVIDSTLSFDVRRLFQVLQASMKDCSEQQTLEVLDHVKITKVFDHVGATEGLAELEERVKIDALAAAELPQGAVQVLPKSTIEDSDDDEADMLDSHPKLDNAAPEEPSVDGFAGSPPGALLVIDNISQLFQPIIKNNYIHGQALLAQFMRTVTLLTRRHGFCTVIVSSAAAKTVPEDERLSLFESCDFRPALGDELGYLMDVHFYLHQILAKRVGEARVQGEHPESVSMLEVISDQARGRYGRYAAFTCNADGTLEDVP</sequence>
<evidence type="ECO:0000256" key="2">
    <source>
        <dbReference type="ARBA" id="ARBA00023242"/>
    </source>
</evidence>
<dbReference type="AlphaFoldDB" id="N1PYQ4"/>
<evidence type="ECO:0008006" key="6">
    <source>
        <dbReference type="Google" id="ProtNLM"/>
    </source>
</evidence>
<dbReference type="GO" id="GO:0008094">
    <property type="term" value="F:ATP-dependent activity, acting on DNA"/>
    <property type="evidence" value="ECO:0007669"/>
    <property type="project" value="TreeGrafter"/>
</dbReference>
<proteinExistence type="predicted"/>
<dbReference type="GO" id="GO:0000724">
    <property type="term" value="P:double-strand break repair via homologous recombination"/>
    <property type="evidence" value="ECO:0007669"/>
    <property type="project" value="TreeGrafter"/>
</dbReference>
<dbReference type="GO" id="GO:0042148">
    <property type="term" value="P:DNA strand invasion"/>
    <property type="evidence" value="ECO:0007669"/>
    <property type="project" value="TreeGrafter"/>
</dbReference>
<evidence type="ECO:0000313" key="4">
    <source>
        <dbReference type="EMBL" id="EME48567.1"/>
    </source>
</evidence>
<protein>
    <recommendedName>
        <fullName evidence="6">DNA recombination and repair protein Rad51-like C-terminal domain-containing protein</fullName>
    </recommendedName>
</protein>
<dbReference type="EMBL" id="KB446535">
    <property type="protein sequence ID" value="EME48567.1"/>
    <property type="molecule type" value="Genomic_DNA"/>
</dbReference>
<feature type="region of interest" description="Disordered" evidence="3">
    <location>
        <begin position="172"/>
        <end position="198"/>
    </location>
</feature>
<dbReference type="GO" id="GO:0005815">
    <property type="term" value="C:microtubule organizing center"/>
    <property type="evidence" value="ECO:0007669"/>
    <property type="project" value="TreeGrafter"/>
</dbReference>
<evidence type="ECO:0000256" key="3">
    <source>
        <dbReference type="SAM" id="MobiDB-lite"/>
    </source>
</evidence>
<dbReference type="eggNOG" id="ENOG502SGEW">
    <property type="taxonomic scope" value="Eukaryota"/>
</dbReference>
<dbReference type="HOGENOM" id="CLU_799319_0_0_1"/>
<dbReference type="GO" id="GO:0005657">
    <property type="term" value="C:replication fork"/>
    <property type="evidence" value="ECO:0007669"/>
    <property type="project" value="TreeGrafter"/>
</dbReference>
<dbReference type="InterPro" id="IPR051988">
    <property type="entry name" value="HRR_RAD51_Paralog"/>
</dbReference>
<dbReference type="GO" id="GO:0033063">
    <property type="term" value="C:Rad51B-Rad51C-Rad51D-XRCC2 complex"/>
    <property type="evidence" value="ECO:0007669"/>
    <property type="project" value="TreeGrafter"/>
</dbReference>
<dbReference type="PANTHER" id="PTHR46457:SF1">
    <property type="entry name" value="DNA REPAIR PROTEIN RAD51 HOMOLOG 4"/>
    <property type="match status" value="1"/>
</dbReference>
<gene>
    <name evidence="4" type="ORF">DOTSEDRAFT_39891</name>
</gene>
<dbReference type="STRING" id="675120.N1PYQ4"/>
<dbReference type="InterPro" id="IPR027417">
    <property type="entry name" value="P-loop_NTPase"/>
</dbReference>
<dbReference type="OrthoDB" id="336321at2759"/>
<evidence type="ECO:0000256" key="1">
    <source>
        <dbReference type="ARBA" id="ARBA00004123"/>
    </source>
</evidence>
<comment type="subcellular location">
    <subcellularLocation>
        <location evidence="1">Nucleus</location>
    </subcellularLocation>
</comment>
<dbReference type="Proteomes" id="UP000016933">
    <property type="component" value="Unassembled WGS sequence"/>
</dbReference>
<dbReference type="PANTHER" id="PTHR46457">
    <property type="entry name" value="DNA REPAIR PROTEIN RAD51 HOMOLOG 4"/>
    <property type="match status" value="1"/>
</dbReference>
<keyword evidence="5" id="KW-1185">Reference proteome</keyword>
<name>N1PYQ4_DOTSN</name>
<dbReference type="GO" id="GO:0003697">
    <property type="term" value="F:single-stranded DNA binding"/>
    <property type="evidence" value="ECO:0007669"/>
    <property type="project" value="TreeGrafter"/>
</dbReference>
<dbReference type="OMA" id="YGVVHCI"/>
<dbReference type="GO" id="GO:0007131">
    <property type="term" value="P:reciprocal meiotic recombination"/>
    <property type="evidence" value="ECO:0007669"/>
    <property type="project" value="TreeGrafter"/>
</dbReference>
<dbReference type="GO" id="GO:0000723">
    <property type="term" value="P:telomere maintenance"/>
    <property type="evidence" value="ECO:0007669"/>
    <property type="project" value="TreeGrafter"/>
</dbReference>
<keyword evidence="2" id="KW-0539">Nucleus</keyword>
<reference evidence="4 5" key="2">
    <citation type="journal article" date="2012" name="PLoS Pathog.">
        <title>Diverse lifestyles and strategies of plant pathogenesis encoded in the genomes of eighteen Dothideomycetes fungi.</title>
        <authorList>
            <person name="Ohm R.A."/>
            <person name="Feau N."/>
            <person name="Henrissat B."/>
            <person name="Schoch C.L."/>
            <person name="Horwitz B.A."/>
            <person name="Barry K.W."/>
            <person name="Condon B.J."/>
            <person name="Copeland A.C."/>
            <person name="Dhillon B."/>
            <person name="Glaser F."/>
            <person name="Hesse C.N."/>
            <person name="Kosti I."/>
            <person name="LaButti K."/>
            <person name="Lindquist E.A."/>
            <person name="Lucas S."/>
            <person name="Salamov A.A."/>
            <person name="Bradshaw R.E."/>
            <person name="Ciuffetti L."/>
            <person name="Hamelin R.C."/>
            <person name="Kema G.H.J."/>
            <person name="Lawrence C."/>
            <person name="Scott J.A."/>
            <person name="Spatafora J.W."/>
            <person name="Turgeon B.G."/>
            <person name="de Wit P.J.G.M."/>
            <person name="Zhong S."/>
            <person name="Goodwin S.B."/>
            <person name="Grigoriev I.V."/>
        </authorList>
    </citation>
    <scope>NUCLEOTIDE SEQUENCE [LARGE SCALE GENOMIC DNA]</scope>
    <source>
        <strain evidence="5">NZE10 / CBS 128990</strain>
    </source>
</reference>
<evidence type="ECO:0000313" key="5">
    <source>
        <dbReference type="Proteomes" id="UP000016933"/>
    </source>
</evidence>
<organism evidence="4 5">
    <name type="scientific">Dothistroma septosporum (strain NZE10 / CBS 128990)</name>
    <name type="common">Red band needle blight fungus</name>
    <name type="synonym">Mycosphaerella pini</name>
    <dbReference type="NCBI Taxonomy" id="675120"/>
    <lineage>
        <taxon>Eukaryota</taxon>
        <taxon>Fungi</taxon>
        <taxon>Dikarya</taxon>
        <taxon>Ascomycota</taxon>
        <taxon>Pezizomycotina</taxon>
        <taxon>Dothideomycetes</taxon>
        <taxon>Dothideomycetidae</taxon>
        <taxon>Mycosphaerellales</taxon>
        <taxon>Mycosphaerellaceae</taxon>
        <taxon>Dothistroma</taxon>
    </lineage>
</organism>
<accession>N1PYQ4</accession>
<dbReference type="GO" id="GO:0000400">
    <property type="term" value="F:four-way junction DNA binding"/>
    <property type="evidence" value="ECO:0007669"/>
    <property type="project" value="TreeGrafter"/>
</dbReference>
<reference evidence="5" key="1">
    <citation type="journal article" date="2012" name="PLoS Genet.">
        <title>The genomes of the fungal plant pathogens Cladosporium fulvum and Dothistroma septosporum reveal adaptation to different hosts and lifestyles but also signatures of common ancestry.</title>
        <authorList>
            <person name="de Wit P.J.G.M."/>
            <person name="van der Burgt A."/>
            <person name="Oekmen B."/>
            <person name="Stergiopoulos I."/>
            <person name="Abd-Elsalam K.A."/>
            <person name="Aerts A.L."/>
            <person name="Bahkali A.H."/>
            <person name="Beenen H.G."/>
            <person name="Chettri P."/>
            <person name="Cox M.P."/>
            <person name="Datema E."/>
            <person name="de Vries R.P."/>
            <person name="Dhillon B."/>
            <person name="Ganley A.R."/>
            <person name="Griffiths S.A."/>
            <person name="Guo Y."/>
            <person name="Hamelin R.C."/>
            <person name="Henrissat B."/>
            <person name="Kabir M.S."/>
            <person name="Jashni M.K."/>
            <person name="Kema G."/>
            <person name="Klaubauf S."/>
            <person name="Lapidus A."/>
            <person name="Levasseur A."/>
            <person name="Lindquist E."/>
            <person name="Mehrabi R."/>
            <person name="Ohm R.A."/>
            <person name="Owen T.J."/>
            <person name="Salamov A."/>
            <person name="Schwelm A."/>
            <person name="Schijlen E."/>
            <person name="Sun H."/>
            <person name="van den Burg H.A."/>
            <person name="van Ham R.C.H.J."/>
            <person name="Zhang S."/>
            <person name="Goodwin S.B."/>
            <person name="Grigoriev I.V."/>
            <person name="Collemare J."/>
            <person name="Bradshaw R.E."/>
        </authorList>
    </citation>
    <scope>NUCLEOTIDE SEQUENCE [LARGE SCALE GENOMIC DNA]</scope>
    <source>
        <strain evidence="5">NZE10 / CBS 128990</strain>
    </source>
</reference>
<dbReference type="SUPFAM" id="SSF52540">
    <property type="entry name" value="P-loop containing nucleoside triphosphate hydrolases"/>
    <property type="match status" value="1"/>
</dbReference>
<dbReference type="Gene3D" id="3.40.50.300">
    <property type="entry name" value="P-loop containing nucleotide triphosphate hydrolases"/>
    <property type="match status" value="1"/>
</dbReference>